<reference evidence="2 3" key="2">
    <citation type="journal article" date="2012" name="PLoS Pathog.">
        <title>Diverse lifestyles and strategies of plant pathogenesis encoded in the genomes of eighteen Dothideomycetes fungi.</title>
        <authorList>
            <person name="Ohm R.A."/>
            <person name="Feau N."/>
            <person name="Henrissat B."/>
            <person name="Schoch C.L."/>
            <person name="Horwitz B.A."/>
            <person name="Barry K.W."/>
            <person name="Condon B.J."/>
            <person name="Copeland A.C."/>
            <person name="Dhillon B."/>
            <person name="Glaser F."/>
            <person name="Hesse C.N."/>
            <person name="Kosti I."/>
            <person name="LaButti K."/>
            <person name="Lindquist E.A."/>
            <person name="Lucas S."/>
            <person name="Salamov A.A."/>
            <person name="Bradshaw R.E."/>
            <person name="Ciuffetti L."/>
            <person name="Hamelin R.C."/>
            <person name="Kema G.H.J."/>
            <person name="Lawrence C."/>
            <person name="Scott J.A."/>
            <person name="Spatafora J.W."/>
            <person name="Turgeon B.G."/>
            <person name="de Wit P.J.G.M."/>
            <person name="Zhong S."/>
            <person name="Goodwin S.B."/>
            <person name="Grigoriev I.V."/>
        </authorList>
    </citation>
    <scope>NUCLEOTIDE SEQUENCE [LARGE SCALE GENOMIC DNA]</scope>
    <source>
        <strain evidence="3">NZE10 / CBS 128990</strain>
    </source>
</reference>
<dbReference type="eggNOG" id="ENOG502T2Y9">
    <property type="taxonomic scope" value="Eukaryota"/>
</dbReference>
<dbReference type="Pfam" id="PF02458">
    <property type="entry name" value="Transferase"/>
    <property type="match status" value="1"/>
</dbReference>
<dbReference type="PANTHER" id="PTHR31642">
    <property type="entry name" value="TRICHOTHECENE 3-O-ACETYLTRANSFERASE"/>
    <property type="match status" value="1"/>
</dbReference>
<gene>
    <name evidence="2" type="ORF">DOTSEDRAFT_20007</name>
</gene>
<keyword evidence="3" id="KW-1185">Reference proteome</keyword>
<dbReference type="EMBL" id="KB446535">
    <property type="protein sequence ID" value="EME49570.1"/>
    <property type="molecule type" value="Genomic_DNA"/>
</dbReference>
<dbReference type="AlphaFoldDB" id="N1Q490"/>
<evidence type="ECO:0000313" key="3">
    <source>
        <dbReference type="Proteomes" id="UP000016933"/>
    </source>
</evidence>
<keyword evidence="1" id="KW-0808">Transferase</keyword>
<sequence length="282" mass="31083">MPASTFIGDALTPLPDMPDPASGGNAAFAVQDNIIEGGVIVALYLHHLVADIERMASIIRHMSTKTFSKLVLTPFRHYNRTRNISRREMINERLQHQDSSSGVHLSAFNCLTAILWKVIAKACWPSGTIEGGQVTAHLHAVSIRNRIDPPLDNNFRGYACLFSHCTSTVLRLGLPLDISTAKDAAHLVRSGIANLTEPKVRSAITLINSRDAVRSVNHTRIDCNNDVLITSWADLPVGEEADLDLAWTRQSSEGRLADMTRRTTATCFLCRRKRVSGKFLSS</sequence>
<reference evidence="3" key="1">
    <citation type="journal article" date="2012" name="PLoS Genet.">
        <title>The genomes of the fungal plant pathogens Cladosporium fulvum and Dothistroma septosporum reveal adaptation to different hosts and lifestyles but also signatures of common ancestry.</title>
        <authorList>
            <person name="de Wit P.J.G.M."/>
            <person name="van der Burgt A."/>
            <person name="Oekmen B."/>
            <person name="Stergiopoulos I."/>
            <person name="Abd-Elsalam K.A."/>
            <person name="Aerts A.L."/>
            <person name="Bahkali A.H."/>
            <person name="Beenen H.G."/>
            <person name="Chettri P."/>
            <person name="Cox M.P."/>
            <person name="Datema E."/>
            <person name="de Vries R.P."/>
            <person name="Dhillon B."/>
            <person name="Ganley A.R."/>
            <person name="Griffiths S.A."/>
            <person name="Guo Y."/>
            <person name="Hamelin R.C."/>
            <person name="Henrissat B."/>
            <person name="Kabir M.S."/>
            <person name="Jashni M.K."/>
            <person name="Kema G."/>
            <person name="Klaubauf S."/>
            <person name="Lapidus A."/>
            <person name="Levasseur A."/>
            <person name="Lindquist E."/>
            <person name="Mehrabi R."/>
            <person name="Ohm R.A."/>
            <person name="Owen T.J."/>
            <person name="Salamov A."/>
            <person name="Schwelm A."/>
            <person name="Schijlen E."/>
            <person name="Sun H."/>
            <person name="van den Burg H.A."/>
            <person name="van Ham R.C.H.J."/>
            <person name="Zhang S."/>
            <person name="Goodwin S.B."/>
            <person name="Grigoriev I.V."/>
            <person name="Collemare J."/>
            <person name="Bradshaw R.E."/>
        </authorList>
    </citation>
    <scope>NUCLEOTIDE SEQUENCE [LARGE SCALE GENOMIC DNA]</scope>
    <source>
        <strain evidence="3">NZE10 / CBS 128990</strain>
    </source>
</reference>
<proteinExistence type="predicted"/>
<dbReference type="HOGENOM" id="CLU_987028_0_0_1"/>
<accession>N1Q490</accession>
<dbReference type="STRING" id="675120.N1Q490"/>
<evidence type="ECO:0000313" key="2">
    <source>
        <dbReference type="EMBL" id="EME49570.1"/>
    </source>
</evidence>
<evidence type="ECO:0000256" key="1">
    <source>
        <dbReference type="ARBA" id="ARBA00022679"/>
    </source>
</evidence>
<protein>
    <submittedName>
        <fullName evidence="2">Uncharacterized protein</fullName>
    </submittedName>
</protein>
<dbReference type="OrthoDB" id="1862401at2759"/>
<dbReference type="Gene3D" id="3.30.559.10">
    <property type="entry name" value="Chloramphenicol acetyltransferase-like domain"/>
    <property type="match status" value="2"/>
</dbReference>
<dbReference type="PANTHER" id="PTHR31642:SF310">
    <property type="entry name" value="FATTY ALCOHOL:CAFFEOYL-COA ACYLTRANSFERASE"/>
    <property type="match status" value="1"/>
</dbReference>
<organism evidence="2 3">
    <name type="scientific">Dothistroma septosporum (strain NZE10 / CBS 128990)</name>
    <name type="common">Red band needle blight fungus</name>
    <name type="synonym">Mycosphaerella pini</name>
    <dbReference type="NCBI Taxonomy" id="675120"/>
    <lineage>
        <taxon>Eukaryota</taxon>
        <taxon>Fungi</taxon>
        <taxon>Dikarya</taxon>
        <taxon>Ascomycota</taxon>
        <taxon>Pezizomycotina</taxon>
        <taxon>Dothideomycetes</taxon>
        <taxon>Dothideomycetidae</taxon>
        <taxon>Mycosphaerellales</taxon>
        <taxon>Mycosphaerellaceae</taxon>
        <taxon>Dothistroma</taxon>
    </lineage>
</organism>
<dbReference type="Proteomes" id="UP000016933">
    <property type="component" value="Unassembled WGS sequence"/>
</dbReference>
<name>N1Q490_DOTSN</name>
<dbReference type="GO" id="GO:0016747">
    <property type="term" value="F:acyltransferase activity, transferring groups other than amino-acyl groups"/>
    <property type="evidence" value="ECO:0007669"/>
    <property type="project" value="TreeGrafter"/>
</dbReference>
<dbReference type="InterPro" id="IPR050317">
    <property type="entry name" value="Plant_Fungal_Acyltransferase"/>
</dbReference>
<dbReference type="InterPro" id="IPR023213">
    <property type="entry name" value="CAT-like_dom_sf"/>
</dbReference>